<dbReference type="EMBL" id="RAPK01000011">
    <property type="protein sequence ID" value="RKD69534.1"/>
    <property type="molecule type" value="Genomic_DNA"/>
</dbReference>
<protein>
    <submittedName>
        <fullName evidence="2">Putative membrane protein</fullName>
    </submittedName>
</protein>
<feature type="transmembrane region" description="Helical" evidence="1">
    <location>
        <begin position="14"/>
        <end position="35"/>
    </location>
</feature>
<gene>
    <name evidence="2" type="ORF">ATL39_2954</name>
</gene>
<evidence type="ECO:0000256" key="1">
    <source>
        <dbReference type="SAM" id="Phobius"/>
    </source>
</evidence>
<proteinExistence type="predicted"/>
<keyword evidence="1" id="KW-0472">Membrane</keyword>
<dbReference type="Pfam" id="PF10011">
    <property type="entry name" value="DUF2254"/>
    <property type="match status" value="1"/>
</dbReference>
<feature type="transmembrane region" description="Helical" evidence="1">
    <location>
        <begin position="108"/>
        <end position="128"/>
    </location>
</feature>
<comment type="caution">
    <text evidence="2">The sequence shown here is derived from an EMBL/GenBank/DDBJ whole genome shotgun (WGS) entry which is preliminary data.</text>
</comment>
<name>A0A419UWP0_9BACL</name>
<sequence>MKHQRWYIQIRDKFWFIPGCYAVLSLIIVIGASIMDQQVLRPIYNNVPAMLLVTDNTATSMYSALVTALLTLTTISFSSIMVVLTTYSTQFTPRALQDFMKSPTTQHTLGVFTFGVLFTLVNMLLFSSEGNNQILMPMLTVLVALCCLAFFIVFIYHSTQWLQVNHLISHIRSDASKVIAETYTYKGIDGFSEWNSDFRKGEETIIYAERSGYTNMVKMKELIYWAKHQEGVFESLFHVGDYVHRGEALFRCWSKHDIPPEKLRSFLLVGEERSNDQDIEFSMQKIVEIALRAISPAINDPHTAANCINRIGALLSELSHVHTNDQYFTDDEGQLRLVMPVKPYKEYLYKSFYQIRLYGQNDISVMGACVEALTMLIKTGNHRVLQEVTSFSRYMEDAVAEEQLADWDKEYWQERVQEKENALDRERTKTT</sequence>
<keyword evidence="3" id="KW-1185">Reference proteome</keyword>
<evidence type="ECO:0000313" key="3">
    <source>
        <dbReference type="Proteomes" id="UP000285120"/>
    </source>
</evidence>
<keyword evidence="1" id="KW-1133">Transmembrane helix</keyword>
<organism evidence="2 3">
    <name type="scientific">Sinobaca qinghaiensis</name>
    <dbReference type="NCBI Taxonomy" id="342944"/>
    <lineage>
        <taxon>Bacteria</taxon>
        <taxon>Bacillati</taxon>
        <taxon>Bacillota</taxon>
        <taxon>Bacilli</taxon>
        <taxon>Bacillales</taxon>
        <taxon>Sporolactobacillaceae</taxon>
        <taxon>Sinobaca</taxon>
    </lineage>
</organism>
<dbReference type="InterPro" id="IPR018723">
    <property type="entry name" value="DUF2254_membrane"/>
</dbReference>
<feature type="transmembrane region" description="Helical" evidence="1">
    <location>
        <begin position="134"/>
        <end position="156"/>
    </location>
</feature>
<feature type="transmembrane region" description="Helical" evidence="1">
    <location>
        <begin position="61"/>
        <end position="87"/>
    </location>
</feature>
<dbReference type="RefSeq" id="WP_170146946.1">
    <property type="nucleotide sequence ID" value="NZ_RAPK01000011.1"/>
</dbReference>
<dbReference type="AlphaFoldDB" id="A0A419UWP0"/>
<evidence type="ECO:0000313" key="2">
    <source>
        <dbReference type="EMBL" id="RKD69534.1"/>
    </source>
</evidence>
<accession>A0A419UWP0</accession>
<reference evidence="2 3" key="1">
    <citation type="submission" date="2018-09" db="EMBL/GenBank/DDBJ databases">
        <title>Genomic Encyclopedia of Archaeal and Bacterial Type Strains, Phase II (KMG-II): from individual species to whole genera.</title>
        <authorList>
            <person name="Goeker M."/>
        </authorList>
    </citation>
    <scope>NUCLEOTIDE SEQUENCE [LARGE SCALE GENOMIC DNA]</scope>
    <source>
        <strain evidence="2 3">DSM 17008</strain>
    </source>
</reference>
<dbReference type="Proteomes" id="UP000285120">
    <property type="component" value="Unassembled WGS sequence"/>
</dbReference>
<keyword evidence="1" id="KW-0812">Transmembrane</keyword>